<dbReference type="EMBL" id="ANJA01002494">
    <property type="protein sequence ID" value="ETO69788.1"/>
    <property type="molecule type" value="Genomic_DNA"/>
</dbReference>
<protein>
    <submittedName>
        <fullName evidence="2">Uncharacterized protein</fullName>
    </submittedName>
</protein>
<accession>A0A080ZT27</accession>
<proteinExistence type="predicted"/>
<feature type="coiled-coil region" evidence="1">
    <location>
        <begin position="12"/>
        <end position="56"/>
    </location>
</feature>
<dbReference type="AlphaFoldDB" id="A0A080ZT27"/>
<gene>
    <name evidence="2" type="ORF">F444_13678</name>
</gene>
<comment type="caution">
    <text evidence="2">The sequence shown here is derived from an EMBL/GenBank/DDBJ whole genome shotgun (WGS) entry which is preliminary data.</text>
</comment>
<name>A0A080ZT27_PHYNI</name>
<evidence type="ECO:0000313" key="2">
    <source>
        <dbReference type="EMBL" id="ETO69788.1"/>
    </source>
</evidence>
<keyword evidence="1" id="KW-0175">Coiled coil</keyword>
<sequence>MSECQSDVDAVYKRLREAKVEEITEQRELEAARSAVENLEQQLISVRDECDGQTQIALKLGRRPDEVNVPAQCNRRIKTVERQLTRVRDKLEGWSLSELKAEMEAQRAKYRAKKATTLTRYGAICSDPLHVKRTCRQLDTIPQGNLAAYVKGV</sequence>
<dbReference type="Proteomes" id="UP000028582">
    <property type="component" value="Unassembled WGS sequence"/>
</dbReference>
<evidence type="ECO:0000256" key="1">
    <source>
        <dbReference type="SAM" id="Coils"/>
    </source>
</evidence>
<reference evidence="2 3" key="1">
    <citation type="submission" date="2013-11" db="EMBL/GenBank/DDBJ databases">
        <title>The Genome Sequence of Phytophthora parasitica P1976.</title>
        <authorList>
            <consortium name="The Broad Institute Genomics Platform"/>
            <person name="Russ C."/>
            <person name="Tyler B."/>
            <person name="Panabieres F."/>
            <person name="Shan W."/>
            <person name="Tripathy S."/>
            <person name="Grunwald N."/>
            <person name="Machado M."/>
            <person name="Johnson C.S."/>
            <person name="Walker B."/>
            <person name="Young S."/>
            <person name="Zeng Q."/>
            <person name="Gargeya S."/>
            <person name="Fitzgerald M."/>
            <person name="Haas B."/>
            <person name="Abouelleil A."/>
            <person name="Allen A.W."/>
            <person name="Alvarado L."/>
            <person name="Arachchi H.M."/>
            <person name="Berlin A.M."/>
            <person name="Chapman S.B."/>
            <person name="Gainer-Dewar J."/>
            <person name="Goldberg J."/>
            <person name="Griggs A."/>
            <person name="Gujja S."/>
            <person name="Hansen M."/>
            <person name="Howarth C."/>
            <person name="Imamovic A."/>
            <person name="Ireland A."/>
            <person name="Larimer J."/>
            <person name="McCowan C."/>
            <person name="Murphy C."/>
            <person name="Pearson M."/>
            <person name="Poon T.W."/>
            <person name="Priest M."/>
            <person name="Roberts A."/>
            <person name="Saif S."/>
            <person name="Shea T."/>
            <person name="Sisk P."/>
            <person name="Sykes S."/>
            <person name="Wortman J."/>
            <person name="Nusbaum C."/>
            <person name="Birren B."/>
        </authorList>
    </citation>
    <scope>NUCLEOTIDE SEQUENCE [LARGE SCALE GENOMIC DNA]</scope>
    <source>
        <strain evidence="2 3">P1976</strain>
    </source>
</reference>
<evidence type="ECO:0000313" key="3">
    <source>
        <dbReference type="Proteomes" id="UP000028582"/>
    </source>
</evidence>
<organism evidence="2 3">
    <name type="scientific">Phytophthora nicotianae P1976</name>
    <dbReference type="NCBI Taxonomy" id="1317066"/>
    <lineage>
        <taxon>Eukaryota</taxon>
        <taxon>Sar</taxon>
        <taxon>Stramenopiles</taxon>
        <taxon>Oomycota</taxon>
        <taxon>Peronosporomycetes</taxon>
        <taxon>Peronosporales</taxon>
        <taxon>Peronosporaceae</taxon>
        <taxon>Phytophthora</taxon>
    </lineage>
</organism>